<dbReference type="PROSITE" id="PS00188">
    <property type="entry name" value="BIOTIN"/>
    <property type="match status" value="1"/>
</dbReference>
<evidence type="ECO:0000256" key="8">
    <source>
        <dbReference type="RuleBase" id="RU364072"/>
    </source>
</evidence>
<dbReference type="SUPFAM" id="SSF51230">
    <property type="entry name" value="Single hybrid motif"/>
    <property type="match status" value="1"/>
</dbReference>
<reference evidence="10 11" key="1">
    <citation type="submission" date="2018-08" db="EMBL/GenBank/DDBJ databases">
        <title>A genome reference for cultivated species of the human gut microbiota.</title>
        <authorList>
            <person name="Zou Y."/>
            <person name="Xue W."/>
            <person name="Luo G."/>
        </authorList>
    </citation>
    <scope>NUCLEOTIDE SEQUENCE [LARGE SCALE GENOMIC DNA]</scope>
    <source>
        <strain evidence="10 11">AF14-18</strain>
    </source>
</reference>
<proteinExistence type="predicted"/>
<evidence type="ECO:0000313" key="10">
    <source>
        <dbReference type="EMBL" id="RGV72449.1"/>
    </source>
</evidence>
<evidence type="ECO:0000256" key="5">
    <source>
        <dbReference type="ARBA" id="ARBA00023098"/>
    </source>
</evidence>
<dbReference type="InterPro" id="IPR001882">
    <property type="entry name" value="Biotin_BS"/>
</dbReference>
<gene>
    <name evidence="10" type="primary">accB</name>
    <name evidence="10" type="ORF">DWW02_24330</name>
</gene>
<keyword evidence="5 8" id="KW-0443">Lipid metabolism</keyword>
<dbReference type="EMBL" id="QRZM01000014">
    <property type="protein sequence ID" value="RGV72449.1"/>
    <property type="molecule type" value="Genomic_DNA"/>
</dbReference>
<organism evidence="10 11">
    <name type="scientific">Enterocloster bolteae</name>
    <dbReference type="NCBI Taxonomy" id="208479"/>
    <lineage>
        <taxon>Bacteria</taxon>
        <taxon>Bacillati</taxon>
        <taxon>Bacillota</taxon>
        <taxon>Clostridia</taxon>
        <taxon>Lachnospirales</taxon>
        <taxon>Lachnospiraceae</taxon>
        <taxon>Enterocloster</taxon>
    </lineage>
</organism>
<dbReference type="RefSeq" id="WP_054354686.1">
    <property type="nucleotide sequence ID" value="NZ_CAUHGS010000016.1"/>
</dbReference>
<dbReference type="Gene3D" id="2.40.50.100">
    <property type="match status" value="1"/>
</dbReference>
<evidence type="ECO:0000256" key="6">
    <source>
        <dbReference type="ARBA" id="ARBA00023160"/>
    </source>
</evidence>
<evidence type="ECO:0000256" key="7">
    <source>
        <dbReference type="ARBA" id="ARBA00023267"/>
    </source>
</evidence>
<dbReference type="PROSITE" id="PS50968">
    <property type="entry name" value="BIOTINYL_LIPOYL"/>
    <property type="match status" value="1"/>
</dbReference>
<dbReference type="GO" id="GO:0003989">
    <property type="term" value="F:acetyl-CoA carboxylase activity"/>
    <property type="evidence" value="ECO:0007669"/>
    <property type="project" value="InterPro"/>
</dbReference>
<dbReference type="InterPro" id="IPR001249">
    <property type="entry name" value="AcCoA_biotinCC"/>
</dbReference>
<dbReference type="UniPathway" id="UPA00094"/>
<keyword evidence="6 8" id="KW-0275">Fatty acid biosynthesis</keyword>
<comment type="function">
    <text evidence="8">This protein is a component of the acetyl coenzyme A carboxylase complex; first, biotin carboxylase catalyzes the carboxylation of the carrier protein and then the transcarboxylase transfers the carboxyl group to form malonyl-CoA.</text>
</comment>
<comment type="caution">
    <text evidence="10">The sequence shown here is derived from an EMBL/GenBank/DDBJ whole genome shotgun (WGS) entry which is preliminary data.</text>
</comment>
<dbReference type="GO" id="GO:0006633">
    <property type="term" value="P:fatty acid biosynthetic process"/>
    <property type="evidence" value="ECO:0007669"/>
    <property type="project" value="UniProtKB-UniPathway"/>
</dbReference>
<sequence length="166" mass="17759">MNVDEIIKLMQAVSDNGLTSLELKEGELKLSLKREKEMPQIVTVSAPSPDAPSMQMAAMQNGLAAPSMMSPAMMPQAAQDTAGRADIGSDKVVTSPLVGTFYNASSPDAAPFVQAGDTVKKGQVLGIIEAMKLMNEIESEYDGIVEAVLVNNEEVVEYGQPLFRIK</sequence>
<dbReference type="PRINTS" id="PR01071">
    <property type="entry name" value="ACOABIOTINCC"/>
</dbReference>
<dbReference type="Proteomes" id="UP000284543">
    <property type="component" value="Unassembled WGS sequence"/>
</dbReference>
<evidence type="ECO:0000256" key="1">
    <source>
        <dbReference type="ARBA" id="ARBA00005194"/>
    </source>
</evidence>
<dbReference type="CDD" id="cd06850">
    <property type="entry name" value="biotinyl_domain"/>
    <property type="match status" value="1"/>
</dbReference>
<dbReference type="NCBIfam" id="TIGR00531">
    <property type="entry name" value="BCCP"/>
    <property type="match status" value="1"/>
</dbReference>
<evidence type="ECO:0000259" key="9">
    <source>
        <dbReference type="PROSITE" id="PS50968"/>
    </source>
</evidence>
<dbReference type="Pfam" id="PF00364">
    <property type="entry name" value="Biotin_lipoyl"/>
    <property type="match status" value="1"/>
</dbReference>
<keyword evidence="4 8" id="KW-0276">Fatty acid metabolism</keyword>
<evidence type="ECO:0000313" key="11">
    <source>
        <dbReference type="Proteomes" id="UP000284543"/>
    </source>
</evidence>
<evidence type="ECO:0000256" key="4">
    <source>
        <dbReference type="ARBA" id="ARBA00022832"/>
    </source>
</evidence>
<keyword evidence="7 8" id="KW-0092">Biotin</keyword>
<protein>
    <recommendedName>
        <fullName evidence="2 8">Biotin carboxyl carrier protein of acetyl-CoA carboxylase</fullName>
    </recommendedName>
</protein>
<dbReference type="GO" id="GO:0009317">
    <property type="term" value="C:acetyl-CoA carboxylase complex"/>
    <property type="evidence" value="ECO:0007669"/>
    <property type="project" value="InterPro"/>
</dbReference>
<name>A0A412YXR1_9FIRM</name>
<comment type="pathway">
    <text evidence="1 8">Lipid metabolism; fatty acid biosynthesis.</text>
</comment>
<accession>A0A412YXR1</accession>
<dbReference type="PANTHER" id="PTHR45266">
    <property type="entry name" value="OXALOACETATE DECARBOXYLASE ALPHA CHAIN"/>
    <property type="match status" value="1"/>
</dbReference>
<dbReference type="AlphaFoldDB" id="A0A412YXR1"/>
<dbReference type="PANTHER" id="PTHR45266:SF3">
    <property type="entry name" value="OXALOACETATE DECARBOXYLASE ALPHA CHAIN"/>
    <property type="match status" value="1"/>
</dbReference>
<dbReference type="InterPro" id="IPR050709">
    <property type="entry name" value="Biotin_Carboxyl_Carrier/Decarb"/>
</dbReference>
<dbReference type="InterPro" id="IPR000089">
    <property type="entry name" value="Biotin_lipoyl"/>
</dbReference>
<keyword evidence="3 8" id="KW-0444">Lipid biosynthesis</keyword>
<evidence type="ECO:0000256" key="2">
    <source>
        <dbReference type="ARBA" id="ARBA00017562"/>
    </source>
</evidence>
<dbReference type="InterPro" id="IPR011053">
    <property type="entry name" value="Single_hybrid_motif"/>
</dbReference>
<feature type="domain" description="Lipoyl-binding" evidence="9">
    <location>
        <begin position="84"/>
        <end position="166"/>
    </location>
</feature>
<evidence type="ECO:0000256" key="3">
    <source>
        <dbReference type="ARBA" id="ARBA00022516"/>
    </source>
</evidence>